<keyword evidence="2" id="KW-0472">Membrane</keyword>
<protein>
    <submittedName>
        <fullName evidence="3">Uncharacterized protein</fullName>
    </submittedName>
</protein>
<sequence length="247" mass="26517">MSEPPTDRVPTPPTDQAASPPPRRPRHHSRRSVTPAARIVAQALLVVIGLSTVALGFSWFVDTFDEALAYRGAPVCGAPATAPGADCTKQETGRVTAKKTDSNGDSTTYGLTVSRETVPTATYSVTEGLYDSLENGVNVDLTLWRGRVVELSHQGHRSTVQSTPWLTALKLALLVGTGTVLAVYGLLLRRLVSWALPLAVLPFLVLFTVLGSIILITAQWPFALTIALPLIGWLVLTAITATMSWDY</sequence>
<accession>A0A372ZMA3</accession>
<dbReference type="Proteomes" id="UP000263377">
    <property type="component" value="Unassembled WGS sequence"/>
</dbReference>
<gene>
    <name evidence="3" type="ORF">DR950_03780</name>
</gene>
<feature type="transmembrane region" description="Helical" evidence="2">
    <location>
        <begin position="222"/>
        <end position="245"/>
    </location>
</feature>
<feature type="transmembrane region" description="Helical" evidence="2">
    <location>
        <begin position="39"/>
        <end position="61"/>
    </location>
</feature>
<keyword evidence="2" id="KW-0812">Transmembrane</keyword>
<evidence type="ECO:0000256" key="2">
    <source>
        <dbReference type="SAM" id="Phobius"/>
    </source>
</evidence>
<organism evidence="3 4">
    <name type="scientific">Kitasatospora xanthocidica</name>
    <dbReference type="NCBI Taxonomy" id="83382"/>
    <lineage>
        <taxon>Bacteria</taxon>
        <taxon>Bacillati</taxon>
        <taxon>Actinomycetota</taxon>
        <taxon>Actinomycetes</taxon>
        <taxon>Kitasatosporales</taxon>
        <taxon>Streptomycetaceae</taxon>
        <taxon>Kitasatospora</taxon>
    </lineage>
</organism>
<evidence type="ECO:0000313" key="4">
    <source>
        <dbReference type="Proteomes" id="UP000263377"/>
    </source>
</evidence>
<proteinExistence type="predicted"/>
<keyword evidence="4" id="KW-1185">Reference proteome</keyword>
<evidence type="ECO:0000313" key="3">
    <source>
        <dbReference type="EMBL" id="RGD57029.1"/>
    </source>
</evidence>
<evidence type="ECO:0000256" key="1">
    <source>
        <dbReference type="SAM" id="MobiDB-lite"/>
    </source>
</evidence>
<dbReference type="EMBL" id="QVIG01000001">
    <property type="protein sequence ID" value="RGD57029.1"/>
    <property type="molecule type" value="Genomic_DNA"/>
</dbReference>
<reference evidence="3 4" key="1">
    <citation type="submission" date="2018-08" db="EMBL/GenBank/DDBJ databases">
        <title>Diversity &amp; Physiological Properties of Lignin-Decomposing Actinobacteria from Soil.</title>
        <authorList>
            <person name="Roh S.G."/>
            <person name="Kim S.B."/>
        </authorList>
    </citation>
    <scope>NUCLEOTIDE SEQUENCE [LARGE SCALE GENOMIC DNA]</scope>
    <source>
        <strain evidence="3 4">MMS17-GH009</strain>
    </source>
</reference>
<dbReference type="AlphaFoldDB" id="A0A372ZMA3"/>
<name>A0A372ZMA3_9ACTN</name>
<comment type="caution">
    <text evidence="3">The sequence shown here is derived from an EMBL/GenBank/DDBJ whole genome shotgun (WGS) entry which is preliminary data.</text>
</comment>
<dbReference type="RefSeq" id="WP_117485744.1">
    <property type="nucleotide sequence ID" value="NZ_QVIG01000001.1"/>
</dbReference>
<keyword evidence="2" id="KW-1133">Transmembrane helix</keyword>
<feature type="transmembrane region" description="Helical" evidence="2">
    <location>
        <begin position="165"/>
        <end position="187"/>
    </location>
</feature>
<feature type="transmembrane region" description="Helical" evidence="2">
    <location>
        <begin position="194"/>
        <end position="216"/>
    </location>
</feature>
<feature type="region of interest" description="Disordered" evidence="1">
    <location>
        <begin position="1"/>
        <end position="34"/>
    </location>
</feature>